<comment type="catalytic activity">
    <reaction evidence="1">
        <text>uridine(55) in tRNA = pseudouridine(55) in tRNA</text>
        <dbReference type="Rhea" id="RHEA:42532"/>
        <dbReference type="Rhea" id="RHEA-COMP:10101"/>
        <dbReference type="Rhea" id="RHEA-COMP:10102"/>
        <dbReference type="ChEBI" id="CHEBI:65314"/>
        <dbReference type="ChEBI" id="CHEBI:65315"/>
        <dbReference type="EC" id="5.4.99.25"/>
    </reaction>
</comment>
<keyword evidence="5 7" id="KW-0413">Isomerase</keyword>
<evidence type="ECO:0000256" key="1">
    <source>
        <dbReference type="ARBA" id="ARBA00000385"/>
    </source>
</evidence>
<reference evidence="7" key="1">
    <citation type="submission" date="2020-10" db="EMBL/GenBank/DDBJ databases">
        <authorList>
            <person name="Gilroy R."/>
        </authorList>
    </citation>
    <scope>NUCLEOTIDE SEQUENCE</scope>
    <source>
        <strain evidence="7">B3-4054</strain>
    </source>
</reference>
<keyword evidence="4" id="KW-0819">tRNA processing</keyword>
<dbReference type="InterPro" id="IPR002501">
    <property type="entry name" value="PsdUridine_synth_N"/>
</dbReference>
<dbReference type="Pfam" id="PF01509">
    <property type="entry name" value="TruB_N"/>
    <property type="match status" value="1"/>
</dbReference>
<dbReference type="PANTHER" id="PTHR13767">
    <property type="entry name" value="TRNA-PSEUDOURIDINE SYNTHASE"/>
    <property type="match status" value="1"/>
</dbReference>
<dbReference type="GO" id="GO:0003723">
    <property type="term" value="F:RNA binding"/>
    <property type="evidence" value="ECO:0007669"/>
    <property type="project" value="InterPro"/>
</dbReference>
<evidence type="ECO:0000256" key="2">
    <source>
        <dbReference type="ARBA" id="ARBA00005642"/>
    </source>
</evidence>
<dbReference type="Gene3D" id="3.30.2350.10">
    <property type="entry name" value="Pseudouridine synthase"/>
    <property type="match status" value="1"/>
</dbReference>
<comment type="caution">
    <text evidence="7">The sequence shown here is derived from an EMBL/GenBank/DDBJ whole genome shotgun (WGS) entry which is preliminary data.</text>
</comment>
<feature type="non-terminal residue" evidence="7">
    <location>
        <position position="187"/>
    </location>
</feature>
<dbReference type="EMBL" id="JADIMS010000113">
    <property type="protein sequence ID" value="MBO8450685.1"/>
    <property type="molecule type" value="Genomic_DNA"/>
</dbReference>
<gene>
    <name evidence="7" type="primary">truB</name>
    <name evidence="7" type="ORF">IAA96_06225</name>
</gene>
<comment type="similarity">
    <text evidence="2">Belongs to the pseudouridine synthase TruB family. Type 1 subfamily.</text>
</comment>
<dbReference type="GO" id="GO:0006400">
    <property type="term" value="P:tRNA modification"/>
    <property type="evidence" value="ECO:0007669"/>
    <property type="project" value="TreeGrafter"/>
</dbReference>
<dbReference type="GO" id="GO:1990481">
    <property type="term" value="P:mRNA pseudouridine synthesis"/>
    <property type="evidence" value="ECO:0007669"/>
    <property type="project" value="TreeGrafter"/>
</dbReference>
<dbReference type="GO" id="GO:0160148">
    <property type="term" value="F:tRNA pseudouridine(55) synthase activity"/>
    <property type="evidence" value="ECO:0007669"/>
    <property type="project" value="UniProtKB-EC"/>
</dbReference>
<proteinExistence type="inferred from homology"/>
<dbReference type="InterPro" id="IPR014780">
    <property type="entry name" value="tRNA_psdUridine_synth_TruB"/>
</dbReference>
<evidence type="ECO:0000313" key="7">
    <source>
        <dbReference type="EMBL" id="MBO8450685.1"/>
    </source>
</evidence>
<feature type="domain" description="Pseudouridine synthase II N-terminal" evidence="6">
    <location>
        <begin position="27"/>
        <end position="183"/>
    </location>
</feature>
<sequence>MTSFAAIGAVKRALRPENRTAAKGRLRVGHTGTLDAFADGLLVVLTGSFTRLAPFITALPKTYHALVRFGIQTDTLDPQGTIIRRTALPSAGAIRSVLPAFTGNILQKPPEYSALKQNGERLSDLMRKGSPVVPAARPVTVYRLDAELFYGEDGRSGPPGSFPDEKPVTAAVLTVRCSKGTYVRALA</sequence>
<evidence type="ECO:0000259" key="6">
    <source>
        <dbReference type="Pfam" id="PF01509"/>
    </source>
</evidence>
<evidence type="ECO:0000313" key="8">
    <source>
        <dbReference type="Proteomes" id="UP000823616"/>
    </source>
</evidence>
<dbReference type="SUPFAM" id="SSF55120">
    <property type="entry name" value="Pseudouridine synthase"/>
    <property type="match status" value="1"/>
</dbReference>
<accession>A0A9D9EPG4</accession>
<evidence type="ECO:0000256" key="5">
    <source>
        <dbReference type="ARBA" id="ARBA00023235"/>
    </source>
</evidence>
<dbReference type="PANTHER" id="PTHR13767:SF2">
    <property type="entry name" value="PSEUDOURIDYLATE SYNTHASE TRUB1"/>
    <property type="match status" value="1"/>
</dbReference>
<protein>
    <recommendedName>
        <fullName evidence="3">tRNA pseudouridine(55) synthase</fullName>
        <ecNumber evidence="3">5.4.99.25</ecNumber>
    </recommendedName>
</protein>
<dbReference type="Proteomes" id="UP000823616">
    <property type="component" value="Unassembled WGS sequence"/>
</dbReference>
<dbReference type="EC" id="5.4.99.25" evidence="3"/>
<name>A0A9D9EPG4_9SPIR</name>
<reference evidence="7" key="2">
    <citation type="journal article" date="2021" name="PeerJ">
        <title>Extensive microbial diversity within the chicken gut microbiome revealed by metagenomics and culture.</title>
        <authorList>
            <person name="Gilroy R."/>
            <person name="Ravi A."/>
            <person name="Getino M."/>
            <person name="Pursley I."/>
            <person name="Horton D.L."/>
            <person name="Alikhan N.F."/>
            <person name="Baker D."/>
            <person name="Gharbi K."/>
            <person name="Hall N."/>
            <person name="Watson M."/>
            <person name="Adriaenssens E.M."/>
            <person name="Foster-Nyarko E."/>
            <person name="Jarju S."/>
            <person name="Secka A."/>
            <person name="Antonio M."/>
            <person name="Oren A."/>
            <person name="Chaudhuri R.R."/>
            <person name="La Ragione R."/>
            <person name="Hildebrand F."/>
            <person name="Pallen M.J."/>
        </authorList>
    </citation>
    <scope>NUCLEOTIDE SEQUENCE</scope>
    <source>
        <strain evidence="7">B3-4054</strain>
    </source>
</reference>
<dbReference type="AlphaFoldDB" id="A0A9D9EPG4"/>
<evidence type="ECO:0000256" key="4">
    <source>
        <dbReference type="ARBA" id="ARBA00022694"/>
    </source>
</evidence>
<evidence type="ECO:0000256" key="3">
    <source>
        <dbReference type="ARBA" id="ARBA00012787"/>
    </source>
</evidence>
<dbReference type="NCBIfam" id="TIGR00431">
    <property type="entry name" value="TruB"/>
    <property type="match status" value="1"/>
</dbReference>
<organism evidence="7 8">
    <name type="scientific">Candidatus Avitreponema avistercoris</name>
    <dbReference type="NCBI Taxonomy" id="2840705"/>
    <lineage>
        <taxon>Bacteria</taxon>
        <taxon>Pseudomonadati</taxon>
        <taxon>Spirochaetota</taxon>
        <taxon>Spirochaetia</taxon>
        <taxon>Spirochaetales</taxon>
        <taxon>Candidatus Avitreponema</taxon>
    </lineage>
</organism>
<dbReference type="InterPro" id="IPR020103">
    <property type="entry name" value="PsdUridine_synth_cat_dom_sf"/>
</dbReference>